<evidence type="ECO:0000313" key="1">
    <source>
        <dbReference type="EMBL" id="KAJ3492994.1"/>
    </source>
</evidence>
<evidence type="ECO:0000313" key="2">
    <source>
        <dbReference type="Proteomes" id="UP001148737"/>
    </source>
</evidence>
<comment type="caution">
    <text evidence="1">The sequence shown here is derived from an EMBL/GenBank/DDBJ whole genome shotgun (WGS) entry which is preliminary data.</text>
</comment>
<gene>
    <name evidence="1" type="ORF">NLG97_g5016</name>
</gene>
<proteinExistence type="predicted"/>
<protein>
    <submittedName>
        <fullName evidence="1">Uncharacterized protein</fullName>
    </submittedName>
</protein>
<dbReference type="Proteomes" id="UP001148737">
    <property type="component" value="Unassembled WGS sequence"/>
</dbReference>
<accession>A0ACC1QTT6</accession>
<name>A0ACC1QTT6_9HYPO</name>
<sequence length="510" mass="57034">MPLETPTVLELSPHLKIQVTLFDANHCPGAVMFLIERGDTAILYTGDIRSEPWFVNSIARHPALIEYTCGIRRLNKIYLDTSFTEDIPFQTKQQGIAELLRKVALYPEDTVFYFQTWTYGYEDVWLALSKALKSRIHVDDYKLGIYNSLSAKNTDNRFAADSHCTPLAPSLTGYMCGNSRHPGCLTSDESVRLHSCEKGNLCSVASRPNVVKIQPIVAHLADGTDIAEAGVGGGGNDFRRDAELGFLSSYDMQALQEILSSSFDDTEGLMKTLFQAAGSGRDVHLGLGIDIFSDEFTTDIKNFFETLIQERKSSSGSTTPRDGGLPSVIRFPYARHSSYEELCHFVDTFKPLDVWPCTEDAEYWWRHGHSIASYFGEYCFGTDFSYDTMLQSLYPEPPPREEDRQDTQTSGLASLGTREQPSSPLRRSFSENPDPPVAEEAMHPSPKRARLDGEAQGESQQSMASHIAETDSATRWEAYNRTLNGLYDGDWGPLPLLSTTDHHSKVEKEL</sequence>
<dbReference type="EMBL" id="JANAKD010000535">
    <property type="protein sequence ID" value="KAJ3492994.1"/>
    <property type="molecule type" value="Genomic_DNA"/>
</dbReference>
<keyword evidence="2" id="KW-1185">Reference proteome</keyword>
<organism evidence="1 2">
    <name type="scientific">Lecanicillium saksenae</name>
    <dbReference type="NCBI Taxonomy" id="468837"/>
    <lineage>
        <taxon>Eukaryota</taxon>
        <taxon>Fungi</taxon>
        <taxon>Dikarya</taxon>
        <taxon>Ascomycota</taxon>
        <taxon>Pezizomycotina</taxon>
        <taxon>Sordariomycetes</taxon>
        <taxon>Hypocreomycetidae</taxon>
        <taxon>Hypocreales</taxon>
        <taxon>Cordycipitaceae</taxon>
        <taxon>Lecanicillium</taxon>
    </lineage>
</organism>
<reference evidence="1" key="1">
    <citation type="submission" date="2022-07" db="EMBL/GenBank/DDBJ databases">
        <title>Genome Sequence of Lecanicillium saksenae.</title>
        <authorList>
            <person name="Buettner E."/>
        </authorList>
    </citation>
    <scope>NUCLEOTIDE SEQUENCE</scope>
    <source>
        <strain evidence="1">VT-O1</strain>
    </source>
</reference>